<feature type="compositionally biased region" description="Basic and acidic residues" evidence="8">
    <location>
        <begin position="588"/>
        <end position="607"/>
    </location>
</feature>
<feature type="compositionally biased region" description="Basic and acidic residues" evidence="8">
    <location>
        <begin position="689"/>
        <end position="721"/>
    </location>
</feature>
<feature type="compositionally biased region" description="Polar residues" evidence="8">
    <location>
        <begin position="768"/>
        <end position="778"/>
    </location>
</feature>
<feature type="domain" description="MIF4G" evidence="9">
    <location>
        <begin position="1076"/>
        <end position="1315"/>
    </location>
</feature>
<dbReference type="Proteomes" id="UP000223968">
    <property type="component" value="Unassembled WGS sequence"/>
</dbReference>
<evidence type="ECO:0000256" key="6">
    <source>
        <dbReference type="ARBA" id="ARBA00022884"/>
    </source>
</evidence>
<feature type="region of interest" description="Disordered" evidence="8">
    <location>
        <begin position="1"/>
        <end position="385"/>
    </location>
</feature>
<feature type="compositionally biased region" description="Polar residues" evidence="8">
    <location>
        <begin position="1395"/>
        <end position="1418"/>
    </location>
</feature>
<evidence type="ECO:0000256" key="3">
    <source>
        <dbReference type="ARBA" id="ARBA00022490"/>
    </source>
</evidence>
<feature type="compositionally biased region" description="Polar residues" evidence="8">
    <location>
        <begin position="122"/>
        <end position="161"/>
    </location>
</feature>
<feature type="compositionally biased region" description="Low complexity" evidence="8">
    <location>
        <begin position="517"/>
        <end position="532"/>
    </location>
</feature>
<dbReference type="FunFam" id="1.20.970.30:FF:000001">
    <property type="entry name" value="Eukaryotic translation initiation factor subunit eIF-4F, putative"/>
    <property type="match status" value="1"/>
</dbReference>
<feature type="region of interest" description="Disordered" evidence="8">
    <location>
        <begin position="444"/>
        <end position="836"/>
    </location>
</feature>
<dbReference type="InterPro" id="IPR016024">
    <property type="entry name" value="ARM-type_fold"/>
</dbReference>
<comment type="subcellular location">
    <subcellularLocation>
        <location evidence="1">Cytoplasm</location>
    </subcellularLocation>
</comment>
<dbReference type="InterPro" id="IPR022745">
    <property type="entry name" value="eIF4G1_eIF4E-bd"/>
</dbReference>
<feature type="compositionally biased region" description="Low complexity" evidence="8">
    <location>
        <begin position="236"/>
        <end position="245"/>
    </location>
</feature>
<feature type="compositionally biased region" description="Basic and acidic residues" evidence="8">
    <location>
        <begin position="1015"/>
        <end position="1028"/>
    </location>
</feature>
<feature type="compositionally biased region" description="Basic and acidic residues" evidence="8">
    <location>
        <begin position="1446"/>
        <end position="1455"/>
    </location>
</feature>
<evidence type="ECO:0000256" key="2">
    <source>
        <dbReference type="ARBA" id="ARBA00005775"/>
    </source>
</evidence>
<evidence type="ECO:0000256" key="8">
    <source>
        <dbReference type="SAM" id="MobiDB-lite"/>
    </source>
</evidence>
<evidence type="ECO:0000313" key="10">
    <source>
        <dbReference type="EMBL" id="PGH16720.1"/>
    </source>
</evidence>
<feature type="compositionally biased region" description="Low complexity" evidence="8">
    <location>
        <begin position="39"/>
        <end position="53"/>
    </location>
</feature>
<feature type="compositionally biased region" description="Polar residues" evidence="8">
    <location>
        <begin position="902"/>
        <end position="912"/>
    </location>
</feature>
<evidence type="ECO:0000256" key="1">
    <source>
        <dbReference type="ARBA" id="ARBA00004496"/>
    </source>
</evidence>
<dbReference type="STRING" id="1447875.A0A2B7Y666"/>
<dbReference type="GO" id="GO:0003729">
    <property type="term" value="F:mRNA binding"/>
    <property type="evidence" value="ECO:0007669"/>
    <property type="project" value="TreeGrafter"/>
</dbReference>
<feature type="compositionally biased region" description="Polar residues" evidence="8">
    <location>
        <begin position="485"/>
        <end position="495"/>
    </location>
</feature>
<dbReference type="OrthoDB" id="514777at2759"/>
<feature type="region of interest" description="Disordered" evidence="8">
    <location>
        <begin position="1335"/>
        <end position="1510"/>
    </location>
</feature>
<comment type="similarity">
    <text evidence="2">Belongs to the eukaryotic initiation factor 4G family.</text>
</comment>
<dbReference type="SUPFAM" id="SSF101489">
    <property type="entry name" value="Eukaryotic initiation factor 4f subunit eIF4g, eIF4e-binding domain"/>
    <property type="match status" value="1"/>
</dbReference>
<evidence type="ECO:0000256" key="7">
    <source>
        <dbReference type="ARBA" id="ARBA00022917"/>
    </source>
</evidence>
<dbReference type="Pfam" id="PF02854">
    <property type="entry name" value="MIF4G"/>
    <property type="match status" value="1"/>
</dbReference>
<feature type="compositionally biased region" description="Low complexity" evidence="8">
    <location>
        <begin position="984"/>
        <end position="1004"/>
    </location>
</feature>
<feature type="compositionally biased region" description="Pro residues" evidence="8">
    <location>
        <begin position="451"/>
        <end position="468"/>
    </location>
</feature>
<feature type="region of interest" description="Disordered" evidence="8">
    <location>
        <begin position="896"/>
        <end position="1071"/>
    </location>
</feature>
<proteinExistence type="inferred from homology"/>
<dbReference type="GO" id="GO:0016281">
    <property type="term" value="C:eukaryotic translation initiation factor 4F complex"/>
    <property type="evidence" value="ECO:0007669"/>
    <property type="project" value="TreeGrafter"/>
</dbReference>
<dbReference type="Gene3D" id="1.25.40.180">
    <property type="match status" value="1"/>
</dbReference>
<dbReference type="SMART" id="SM00543">
    <property type="entry name" value="MIF4G"/>
    <property type="match status" value="1"/>
</dbReference>
<feature type="compositionally biased region" description="Polar residues" evidence="8">
    <location>
        <begin position="1045"/>
        <end position="1060"/>
    </location>
</feature>
<feature type="compositionally biased region" description="Polar residues" evidence="8">
    <location>
        <begin position="354"/>
        <end position="377"/>
    </location>
</feature>
<gene>
    <name evidence="10" type="ORF">AJ79_01593</name>
</gene>
<accession>A0A2B7Y666</accession>
<feature type="compositionally biased region" description="Low complexity" evidence="8">
    <location>
        <begin position="558"/>
        <end position="569"/>
    </location>
</feature>
<organism evidence="10 11">
    <name type="scientific">Helicocarpus griseus UAMH5409</name>
    <dbReference type="NCBI Taxonomy" id="1447875"/>
    <lineage>
        <taxon>Eukaryota</taxon>
        <taxon>Fungi</taxon>
        <taxon>Dikarya</taxon>
        <taxon>Ascomycota</taxon>
        <taxon>Pezizomycotina</taxon>
        <taxon>Eurotiomycetes</taxon>
        <taxon>Eurotiomycetidae</taxon>
        <taxon>Onygenales</taxon>
        <taxon>Ajellomycetaceae</taxon>
        <taxon>Helicocarpus</taxon>
    </lineage>
</organism>
<feature type="compositionally biased region" description="Gly residues" evidence="8">
    <location>
        <begin position="954"/>
        <end position="967"/>
    </location>
</feature>
<feature type="compositionally biased region" description="Polar residues" evidence="8">
    <location>
        <begin position="17"/>
        <end position="34"/>
    </location>
</feature>
<keyword evidence="5" id="KW-0597">Phosphoprotein</keyword>
<reference evidence="10 11" key="1">
    <citation type="submission" date="2017-10" db="EMBL/GenBank/DDBJ databases">
        <title>Comparative genomics in systemic dimorphic fungi from Ajellomycetaceae.</title>
        <authorList>
            <person name="Munoz J.F."/>
            <person name="Mcewen J.G."/>
            <person name="Clay O.K."/>
            <person name="Cuomo C.A."/>
        </authorList>
    </citation>
    <scope>NUCLEOTIDE SEQUENCE [LARGE SCALE GENOMIC DNA]</scope>
    <source>
        <strain evidence="10 11">UAMH5409</strain>
    </source>
</reference>
<sequence>MTSISQPSGLQPQGQSTTSAAASQGHSPASSKSLPQPEAATSTTAGSAPAQTSQHGKSPSVSLNGQHMQQPSAPVAGGLTIVNGNTAPNTSASNPPVHDRKSSVTINPSFIPNGGHAGASGRANSLQFGSMDSQGSPMNNPATLPNQPQSTLGVNASVNPRSNSPQTSPSPIPQPLASGGRPPSSLQGQGNNINFGSLGGEPGDMNRSSMRPVPQGPMGPNPQPTHMRRESSQSQHGDMGNHNMPGGPPGRGGYNHGGRGRSYGQPHQPMAYNSPGPNFRSTPNQPRGGPNMGFHGHNQRSLGPFPHSSPRNQSRSPALANVNPATPPMSQVPMANPPMQAQHYGGYPPHMGAQQVNQQSSYPSKSSNRRPSLTQRANGPRFRPYDTQAPYPTQTQIHNSAPISFAPDTGHFEQFLTIFKNQAYAQGFDPNYYYQPPSYPMQGGQYSYMGPPSPRPGPAMNVPHPPQAPYMQPQYSNQGPPPQATPLSRSPSQVSGPDRPGSSLGPAQPSVPMTQGPSHSASRSTSSPVPKSQFVPPKKASIVIRDPGSGNVMNFDKSSASPARATPSPVKMGNTPTSTPPPGATASRGEHERSDSKTMTGEEKKQSFQDAIAQKVKAEAEARKKEEAEKAEKQRKEKEEEEAKKEAEAKKAQETEKAAAQDKEKESAKPEEPKPEQAAPAEDEIDYDALERELAEKEAAAEKAYAEKKKKQAEEKARKEKEDEEAYLANLQKAEREAEAAEEARAKKAELGEDDSSKKLFASLKNKGAQSPASTSESPAIRTPAESGAATPVSDASMGPPLKPASGAKREKPAALKLETTKTVEPPQPSAAMKSLQTARFLEDPSKVTYPSAIVSPNPALNANAPSDRKFKYNKEFLLQFQSVFKEKPSIDWDSRVRETVGDTSTEPSSRPGSARTPVMGGRTTSRPGIPAPFPNTGMGKFAQAGRAQTLPPGGIGRDGFPMGGGPMANPFGPFSRGPGGLPMGSSPMSRTSSSSMQQMPSPRAASHRGTRSGSKREKTNKKEEESQNKNMPLTAGLDIKPLAPSQTGWKPRSVGQNLSGPALGGDGHMPPDVVQRKVKANLNKMTPEKFDRISDQILEIVGQSKDESDGRTLRQVIQLTFEKATDEAHWAPMYAKFCKRMLDTMNPEIKDENIRDKQGNIVTGGSLFRKYLLNRCQEEFERGWKINLPEKPEGVTEEAAMMSDEYYAAAAAKRRGLGLVKFIGELYKLGMLTERIMHQCVKKLVDYEGVPEEAEVESLTSLLRTIGYSLDNSEKGHGMMDAYFGRIDMMMNTPGLASRLKFMLMDIVDLRKAGWMSKDGDKGPKTIVEIREAAARAQQEAEMEKMRQQASRGGRMPTGRQDSRNFSGYGNQAPPPDFASSKVGSDDLRRLKTARNTNQPVSFGPSSMFGSRSNSGRRNLGPGGNLVRGGEDSGASSRTGTPPAGKDKKDDKEAASSINAFSALAALNNEDTLATSPPSNPSSPPMVKSQPAVERAKAQAKDQQGGSTS</sequence>
<dbReference type="GO" id="GO:0003743">
    <property type="term" value="F:translation initiation factor activity"/>
    <property type="evidence" value="ECO:0007669"/>
    <property type="project" value="UniProtKB-KW"/>
</dbReference>
<keyword evidence="3" id="KW-0963">Cytoplasm</keyword>
<name>A0A2B7Y666_9EURO</name>
<evidence type="ECO:0000259" key="9">
    <source>
        <dbReference type="SMART" id="SM00543"/>
    </source>
</evidence>
<dbReference type="SUPFAM" id="SSF48371">
    <property type="entry name" value="ARM repeat"/>
    <property type="match status" value="1"/>
</dbReference>
<evidence type="ECO:0000256" key="4">
    <source>
        <dbReference type="ARBA" id="ARBA00022540"/>
    </source>
</evidence>
<feature type="compositionally biased region" description="Pro residues" evidence="8">
    <location>
        <begin position="214"/>
        <end position="223"/>
    </location>
</feature>
<evidence type="ECO:0000256" key="5">
    <source>
        <dbReference type="ARBA" id="ARBA00022553"/>
    </source>
</evidence>
<dbReference type="Gene3D" id="1.20.970.30">
    <property type="entry name" value="eIF4G, eIF4E-binding domain"/>
    <property type="match status" value="1"/>
</dbReference>
<dbReference type="PANTHER" id="PTHR23253:SF9">
    <property type="entry name" value="EUKARYOTIC TRANSLATION INITIATION FACTOR 4 GAMMA 2"/>
    <property type="match status" value="1"/>
</dbReference>
<dbReference type="GO" id="GO:0010494">
    <property type="term" value="C:cytoplasmic stress granule"/>
    <property type="evidence" value="ECO:0007669"/>
    <property type="project" value="UniProtKB-ARBA"/>
</dbReference>
<feature type="compositionally biased region" description="Polar residues" evidence="8">
    <location>
        <begin position="54"/>
        <end position="72"/>
    </location>
</feature>
<feature type="compositionally biased region" description="Basic and acidic residues" evidence="8">
    <location>
        <begin position="808"/>
        <end position="822"/>
    </location>
</feature>
<feature type="compositionally biased region" description="Basic and acidic residues" evidence="8">
    <location>
        <begin position="616"/>
        <end position="675"/>
    </location>
</feature>
<dbReference type="InterPro" id="IPR003890">
    <property type="entry name" value="MIF4G-like_typ-3"/>
</dbReference>
<dbReference type="EMBL" id="PDNB01000015">
    <property type="protein sequence ID" value="PGH16720.1"/>
    <property type="molecule type" value="Genomic_DNA"/>
</dbReference>
<feature type="compositionally biased region" description="Low complexity" evidence="8">
    <location>
        <begin position="1"/>
        <end position="16"/>
    </location>
</feature>
<dbReference type="Pfam" id="PF12152">
    <property type="entry name" value="eIF_4G1"/>
    <property type="match status" value="1"/>
</dbReference>
<dbReference type="PANTHER" id="PTHR23253">
    <property type="entry name" value="EUKARYOTIC TRANSLATION INITIATION FACTOR 4 GAMMA"/>
    <property type="match status" value="1"/>
</dbReference>
<keyword evidence="7" id="KW-0648">Protein biosynthesis</keyword>
<dbReference type="FunFam" id="1.25.40.180:FF:000020">
    <property type="entry name" value="Eukaryotic translation initiation factor subunit"/>
    <property type="match status" value="1"/>
</dbReference>
<comment type="caution">
    <text evidence="10">The sequence shown here is derived from an EMBL/GenBank/DDBJ whole genome shotgun (WGS) entry which is preliminary data.</text>
</comment>
<feature type="compositionally biased region" description="Polar residues" evidence="8">
    <location>
        <begin position="184"/>
        <end position="195"/>
    </location>
</feature>
<keyword evidence="11" id="KW-1185">Reference proteome</keyword>
<keyword evidence="6" id="KW-0694">RNA-binding</keyword>
<feature type="compositionally biased region" description="Basic and acidic residues" evidence="8">
    <location>
        <begin position="733"/>
        <end position="758"/>
    </location>
</feature>
<protein>
    <recommendedName>
        <fullName evidence="9">MIF4G domain-containing protein</fullName>
    </recommendedName>
</protein>
<feature type="compositionally biased region" description="Polar residues" evidence="8">
    <location>
        <begin position="82"/>
        <end position="94"/>
    </location>
</feature>
<keyword evidence="4" id="KW-0396">Initiation factor</keyword>
<feature type="compositionally biased region" description="Gly residues" evidence="8">
    <location>
        <begin position="249"/>
        <end position="261"/>
    </location>
</feature>
<evidence type="ECO:0000313" key="11">
    <source>
        <dbReference type="Proteomes" id="UP000223968"/>
    </source>
</evidence>
<feature type="compositionally biased region" description="Polar residues" evidence="8">
    <location>
        <begin position="275"/>
        <end position="285"/>
    </location>
</feature>
<dbReference type="InterPro" id="IPR036211">
    <property type="entry name" value="eIF4G_eIF4E-bd_sf"/>
</dbReference>